<dbReference type="AlphaFoldDB" id="A0AA38VTX6"/>
<dbReference type="PANTHER" id="PTHR31606">
    <property type="entry name" value="WW DOMAIN BINDING PROTEIN 2, ISOFORM E"/>
    <property type="match status" value="1"/>
</dbReference>
<evidence type="ECO:0000313" key="3">
    <source>
        <dbReference type="Proteomes" id="UP001174694"/>
    </source>
</evidence>
<dbReference type="GO" id="GO:0031490">
    <property type="term" value="F:chromatin DNA binding"/>
    <property type="evidence" value="ECO:0007669"/>
    <property type="project" value="TreeGrafter"/>
</dbReference>
<proteinExistence type="predicted"/>
<dbReference type="EMBL" id="JANBVO010000006">
    <property type="protein sequence ID" value="KAJ9151277.1"/>
    <property type="molecule type" value="Genomic_DNA"/>
</dbReference>
<reference evidence="2" key="1">
    <citation type="submission" date="2022-07" db="EMBL/GenBank/DDBJ databases">
        <title>Fungi with potential for degradation of polypropylene.</title>
        <authorList>
            <person name="Gostincar C."/>
        </authorList>
    </citation>
    <scope>NUCLEOTIDE SEQUENCE</scope>
    <source>
        <strain evidence="2">EXF-13308</strain>
    </source>
</reference>
<accession>A0AA38VTX6</accession>
<evidence type="ECO:0000256" key="1">
    <source>
        <dbReference type="SAM" id="MobiDB-lite"/>
    </source>
</evidence>
<dbReference type="PANTHER" id="PTHR31606:SF1">
    <property type="entry name" value="WW DOMAIN BINDING PROTEIN 2, ISOFORM E"/>
    <property type="match status" value="1"/>
</dbReference>
<organism evidence="2 3">
    <name type="scientific">Pleurostoma richardsiae</name>
    <dbReference type="NCBI Taxonomy" id="41990"/>
    <lineage>
        <taxon>Eukaryota</taxon>
        <taxon>Fungi</taxon>
        <taxon>Dikarya</taxon>
        <taxon>Ascomycota</taxon>
        <taxon>Pezizomycotina</taxon>
        <taxon>Sordariomycetes</taxon>
        <taxon>Sordariomycetidae</taxon>
        <taxon>Calosphaeriales</taxon>
        <taxon>Pleurostomataceae</taxon>
        <taxon>Pleurostoma</taxon>
    </lineage>
</organism>
<dbReference type="InterPro" id="IPR044852">
    <property type="entry name" value="WBP2-like"/>
</dbReference>
<dbReference type="GO" id="GO:0005634">
    <property type="term" value="C:nucleus"/>
    <property type="evidence" value="ECO:0007669"/>
    <property type="project" value="TreeGrafter"/>
</dbReference>
<evidence type="ECO:0000313" key="2">
    <source>
        <dbReference type="EMBL" id="KAJ9151277.1"/>
    </source>
</evidence>
<sequence length="254" mass="28144">MDTYQGSLHHSSILAQSQVLEGDEINQADSWVMLRHDGEIEPLPKEQILLVTPPRVSLELSVPKSLRNESNASFSVKNDDGTAYVTNQRVIYLPARPSDDFKSFHAPILNINDTHPTTAWHGFGAWSWEGVVTPVPGGGIPPEVLRADLRFTFKDGGMDNFDRKFKTIKERLQHALELARETGTAINIHDETLPAYAPSSSSAVPVPATGVPEPQQTRTQQTPDEPPPDYDEAQAQAVGERFEERLREEAERGG</sequence>
<protein>
    <submittedName>
        <fullName evidence="2">Uncharacterized protein</fullName>
    </submittedName>
</protein>
<dbReference type="SUPFAM" id="SSF50729">
    <property type="entry name" value="PH domain-like"/>
    <property type="match status" value="1"/>
</dbReference>
<feature type="compositionally biased region" description="Low complexity" evidence="1">
    <location>
        <begin position="196"/>
        <end position="223"/>
    </location>
</feature>
<comment type="caution">
    <text evidence="2">The sequence shown here is derived from an EMBL/GenBank/DDBJ whole genome shotgun (WGS) entry which is preliminary data.</text>
</comment>
<keyword evidence="3" id="KW-1185">Reference proteome</keyword>
<gene>
    <name evidence="2" type="ORF">NKR23_g3248</name>
</gene>
<dbReference type="CDD" id="cd13214">
    <property type="entry name" value="PH-GRAM_WBP2"/>
    <property type="match status" value="1"/>
</dbReference>
<feature type="region of interest" description="Disordered" evidence="1">
    <location>
        <begin position="196"/>
        <end position="236"/>
    </location>
</feature>
<dbReference type="GO" id="GO:0003713">
    <property type="term" value="F:transcription coactivator activity"/>
    <property type="evidence" value="ECO:0007669"/>
    <property type="project" value="InterPro"/>
</dbReference>
<dbReference type="Proteomes" id="UP001174694">
    <property type="component" value="Unassembled WGS sequence"/>
</dbReference>
<name>A0AA38VTX6_9PEZI</name>